<proteinExistence type="predicted"/>
<organism evidence="2 3">
    <name type="scientific">Micromonospora solifontis</name>
    <dbReference type="NCBI Taxonomy" id="2487138"/>
    <lineage>
        <taxon>Bacteria</taxon>
        <taxon>Bacillati</taxon>
        <taxon>Actinomycetota</taxon>
        <taxon>Actinomycetes</taxon>
        <taxon>Micromonosporales</taxon>
        <taxon>Micromonosporaceae</taxon>
        <taxon>Micromonospora</taxon>
    </lineage>
</organism>
<accession>A0ABX9WJJ0</accession>
<feature type="region of interest" description="Disordered" evidence="1">
    <location>
        <begin position="1"/>
        <end position="74"/>
    </location>
</feature>
<feature type="compositionally biased region" description="Basic and acidic residues" evidence="1">
    <location>
        <begin position="1"/>
        <end position="21"/>
    </location>
</feature>
<evidence type="ECO:0000313" key="3">
    <source>
        <dbReference type="Proteomes" id="UP000280698"/>
    </source>
</evidence>
<evidence type="ECO:0000256" key="1">
    <source>
        <dbReference type="SAM" id="MobiDB-lite"/>
    </source>
</evidence>
<comment type="caution">
    <text evidence="2">The sequence shown here is derived from an EMBL/GenBank/DDBJ whole genome shotgun (WGS) entry which is preliminary data.</text>
</comment>
<sequence>MMARGPERPEDGPEERRDPRAKGRRWGRGRADAEPDEATVGEEFGWIDDLRTAKQQRGELGPDGEAPGEAPGEA</sequence>
<protein>
    <submittedName>
        <fullName evidence="2">Uncharacterized protein</fullName>
    </submittedName>
</protein>
<evidence type="ECO:0000313" key="2">
    <source>
        <dbReference type="EMBL" id="RNL98787.1"/>
    </source>
</evidence>
<gene>
    <name evidence="2" type="ORF">EFE23_12625</name>
</gene>
<keyword evidence="3" id="KW-1185">Reference proteome</keyword>
<feature type="non-terminal residue" evidence="2">
    <location>
        <position position="74"/>
    </location>
</feature>
<reference evidence="2 3" key="1">
    <citation type="submission" date="2018-11" db="EMBL/GenBank/DDBJ databases">
        <title>Micromonospora sp. PPF5-17, a new actinomycetes isolated from a hot spring soil.</title>
        <authorList>
            <person name="Thawai C."/>
        </authorList>
    </citation>
    <scope>NUCLEOTIDE SEQUENCE [LARGE SCALE GENOMIC DNA]</scope>
    <source>
        <strain evidence="2 3">PPF5-17</strain>
    </source>
</reference>
<dbReference type="Proteomes" id="UP000280698">
    <property type="component" value="Unassembled WGS sequence"/>
</dbReference>
<feature type="compositionally biased region" description="Low complexity" evidence="1">
    <location>
        <begin position="63"/>
        <end position="74"/>
    </location>
</feature>
<name>A0ABX9WJJ0_9ACTN</name>
<dbReference type="EMBL" id="RJLN01000029">
    <property type="protein sequence ID" value="RNL98787.1"/>
    <property type="molecule type" value="Genomic_DNA"/>
</dbReference>